<dbReference type="GO" id="GO:0086010">
    <property type="term" value="P:membrane depolarization during action potential"/>
    <property type="evidence" value="ECO:0007669"/>
    <property type="project" value="TreeGrafter"/>
</dbReference>
<proteinExistence type="predicted"/>
<dbReference type="FunFam" id="1.20.120.350:FF:000005">
    <property type="entry name" value="Sodium channel protein"/>
    <property type="match status" value="1"/>
</dbReference>
<evidence type="ECO:0000313" key="8">
    <source>
        <dbReference type="Ensembl" id="ENSOMEP00000030992.1"/>
    </source>
</evidence>
<dbReference type="GO" id="GO:0005248">
    <property type="term" value="F:voltage-gated sodium channel activity"/>
    <property type="evidence" value="ECO:0007669"/>
    <property type="project" value="TreeGrafter"/>
</dbReference>
<evidence type="ECO:0000256" key="3">
    <source>
        <dbReference type="ARBA" id="ARBA00022989"/>
    </source>
</evidence>
<evidence type="ECO:0000313" key="9">
    <source>
        <dbReference type="Proteomes" id="UP000261560"/>
    </source>
</evidence>
<evidence type="ECO:0000256" key="5">
    <source>
        <dbReference type="SAM" id="Coils"/>
    </source>
</evidence>
<dbReference type="Pfam" id="PF00520">
    <property type="entry name" value="Ion_trans"/>
    <property type="match status" value="1"/>
</dbReference>
<dbReference type="PaxDb" id="30732-ENSOMEP00000030992"/>
<feature type="coiled-coil region" evidence="5">
    <location>
        <begin position="23"/>
        <end position="50"/>
    </location>
</feature>
<dbReference type="PANTHER" id="PTHR10037">
    <property type="entry name" value="VOLTAGE-GATED CATION CHANNEL CALCIUM AND SODIUM"/>
    <property type="match status" value="1"/>
</dbReference>
<sequence length="335" mass="38247">INMTSLLPPVGAEVFIRFTPASLEKIQQRHEAEEKELQRKKDKNIEIAEDDLPKPASDLEAGKPLPFIFGDPPPEFLNIPLEDLDPFYQSQKTFIVLSKGNVIYRFNAEPACYLLTPFNPLRIFSIRILIHSYPSFSLLFIMVTILTNCVFMTMSDPPAWSKTVEYVFTGIYTFEATVKVFSRGFCIGDFTFLRDPWNWLDFMVISMAYLTEFVDLGNVSALRTFRVLRALKTITVIPGLKTIVGALIQSVKKLGDVMVLTVFCLSVFALIGLQLFMGNLRQKCVLMPSEFLSNHSASDGFNSSFYVNNTNRCYYSDQSHTSQSLHPRRWCHNRE</sequence>
<evidence type="ECO:0000256" key="2">
    <source>
        <dbReference type="ARBA" id="ARBA00022692"/>
    </source>
</evidence>
<evidence type="ECO:0000256" key="1">
    <source>
        <dbReference type="ARBA" id="ARBA00004141"/>
    </source>
</evidence>
<feature type="transmembrane region" description="Helical" evidence="6">
    <location>
        <begin position="136"/>
        <end position="154"/>
    </location>
</feature>
<keyword evidence="9" id="KW-1185">Reference proteome</keyword>
<dbReference type="OMA" id="NDCLEME"/>
<comment type="subcellular location">
    <subcellularLocation>
        <location evidence="1">Membrane</location>
        <topology evidence="1">Multi-pass membrane protein</topology>
    </subcellularLocation>
</comment>
<dbReference type="Ensembl" id="ENSOMET00000021909.1">
    <property type="protein sequence ID" value="ENSOMEP00000030992.1"/>
    <property type="gene ID" value="ENSOMEG00000015588.1"/>
</dbReference>
<keyword evidence="3 6" id="KW-1133">Transmembrane helix</keyword>
<keyword evidence="4 6" id="KW-0472">Membrane</keyword>
<dbReference type="GO" id="GO:0001518">
    <property type="term" value="C:voltage-gated sodium channel complex"/>
    <property type="evidence" value="ECO:0007669"/>
    <property type="project" value="TreeGrafter"/>
</dbReference>
<dbReference type="InterPro" id="IPR043203">
    <property type="entry name" value="VGCC_Ca_Na"/>
</dbReference>
<dbReference type="Gene3D" id="1.20.120.350">
    <property type="entry name" value="Voltage-gated potassium channels. Chain C"/>
    <property type="match status" value="1"/>
</dbReference>
<keyword evidence="2 6" id="KW-0812">Transmembrane</keyword>
<evidence type="ECO:0000259" key="7">
    <source>
        <dbReference type="Pfam" id="PF00520"/>
    </source>
</evidence>
<reference evidence="8" key="1">
    <citation type="submission" date="2025-08" db="UniProtKB">
        <authorList>
            <consortium name="Ensembl"/>
        </authorList>
    </citation>
    <scope>IDENTIFICATION</scope>
</reference>
<dbReference type="AlphaFoldDB" id="A0A3B3DLL9"/>
<keyword evidence="5" id="KW-0175">Coiled coil</keyword>
<dbReference type="SUPFAM" id="SSF81324">
    <property type="entry name" value="Voltage-gated potassium channels"/>
    <property type="match status" value="1"/>
</dbReference>
<dbReference type="GeneTree" id="ENSGT00940000167352"/>
<feature type="transmembrane region" description="Helical" evidence="6">
    <location>
        <begin position="257"/>
        <end position="277"/>
    </location>
</feature>
<evidence type="ECO:0000256" key="6">
    <source>
        <dbReference type="SAM" id="Phobius"/>
    </source>
</evidence>
<reference evidence="8" key="2">
    <citation type="submission" date="2025-09" db="UniProtKB">
        <authorList>
            <consortium name="Ensembl"/>
        </authorList>
    </citation>
    <scope>IDENTIFICATION</scope>
</reference>
<dbReference type="InterPro" id="IPR005821">
    <property type="entry name" value="Ion_trans_dom"/>
</dbReference>
<evidence type="ECO:0000256" key="4">
    <source>
        <dbReference type="ARBA" id="ARBA00023136"/>
    </source>
</evidence>
<feature type="domain" description="Ion transport" evidence="7">
    <location>
        <begin position="138"/>
        <end position="297"/>
    </location>
</feature>
<feature type="transmembrane region" description="Helical" evidence="6">
    <location>
        <begin position="230"/>
        <end position="251"/>
    </location>
</feature>
<dbReference type="InterPro" id="IPR027359">
    <property type="entry name" value="Volt_channel_dom_sf"/>
</dbReference>
<dbReference type="Gene3D" id="1.10.287.70">
    <property type="match status" value="1"/>
</dbReference>
<organism evidence="8 9">
    <name type="scientific">Oryzias melastigma</name>
    <name type="common">Marine medaka</name>
    <dbReference type="NCBI Taxonomy" id="30732"/>
    <lineage>
        <taxon>Eukaryota</taxon>
        <taxon>Metazoa</taxon>
        <taxon>Chordata</taxon>
        <taxon>Craniata</taxon>
        <taxon>Vertebrata</taxon>
        <taxon>Euteleostomi</taxon>
        <taxon>Actinopterygii</taxon>
        <taxon>Neopterygii</taxon>
        <taxon>Teleostei</taxon>
        <taxon>Neoteleostei</taxon>
        <taxon>Acanthomorphata</taxon>
        <taxon>Ovalentaria</taxon>
        <taxon>Atherinomorphae</taxon>
        <taxon>Beloniformes</taxon>
        <taxon>Adrianichthyidae</taxon>
        <taxon>Oryziinae</taxon>
        <taxon>Oryzias</taxon>
    </lineage>
</organism>
<dbReference type="PANTHER" id="PTHR10037:SF223">
    <property type="entry name" value="SODIUM CHANNEL PROTEIN TYPE 4 SUBUNIT ALPHA"/>
    <property type="match status" value="1"/>
</dbReference>
<name>A0A3B3DLL9_ORYME</name>
<dbReference type="GO" id="GO:0019228">
    <property type="term" value="P:neuronal action potential"/>
    <property type="evidence" value="ECO:0007669"/>
    <property type="project" value="TreeGrafter"/>
</dbReference>
<protein>
    <recommendedName>
        <fullName evidence="7">Ion transport domain-containing protein</fullName>
    </recommendedName>
</protein>
<dbReference type="STRING" id="30732.ENSOMEP00000030992"/>
<dbReference type="Proteomes" id="UP000261560">
    <property type="component" value="Unplaced"/>
</dbReference>
<accession>A0A3B3DLL9</accession>